<dbReference type="InterPro" id="IPR045662">
    <property type="entry name" value="DUF6388"/>
</dbReference>
<dbReference type="EMBL" id="CP056030">
    <property type="protein sequence ID" value="QKZ05901.1"/>
    <property type="molecule type" value="Genomic_DNA"/>
</dbReference>
<evidence type="ECO:0000313" key="1">
    <source>
        <dbReference type="EMBL" id="QKZ05901.1"/>
    </source>
</evidence>
<dbReference type="AlphaFoldDB" id="A0A7D5DB69"/>
<gene>
    <name evidence="1" type="ORF">HWQ56_19765</name>
</gene>
<evidence type="ECO:0008006" key="3">
    <source>
        <dbReference type="Google" id="ProtNLM"/>
    </source>
</evidence>
<dbReference type="Proteomes" id="UP000509568">
    <property type="component" value="Chromosome"/>
</dbReference>
<organism evidence="1 2">
    <name type="scientific">Pseudomonas eucalypticola</name>
    <dbReference type="NCBI Taxonomy" id="2599595"/>
    <lineage>
        <taxon>Bacteria</taxon>
        <taxon>Pseudomonadati</taxon>
        <taxon>Pseudomonadota</taxon>
        <taxon>Gammaproteobacteria</taxon>
        <taxon>Pseudomonadales</taxon>
        <taxon>Pseudomonadaceae</taxon>
        <taxon>Pseudomonas</taxon>
    </lineage>
</organism>
<dbReference type="Pfam" id="PF19925">
    <property type="entry name" value="DUF6388"/>
    <property type="match status" value="1"/>
</dbReference>
<name>A0A7D5DB69_9PSED</name>
<keyword evidence="2" id="KW-1185">Reference proteome</keyword>
<proteinExistence type="predicted"/>
<sequence>MIPKETRSQLALDKFAASQPQLLDEIKDLSAKEQEQQIQWAFDDQAEEQGIEPWELTLELIATSPEELRAMRLEVHQEVAETLGMSWEEYCSFNEIEP</sequence>
<reference evidence="1 2" key="1">
    <citation type="submission" date="2020-06" db="EMBL/GenBank/DDBJ databases">
        <title>Pseudomonas eucalypticola sp. nov., an endophyte of Eucalyptus dunnii leaves with biocontrol ability of eucalyptus leaf blight.</title>
        <authorList>
            <person name="Liu Y."/>
            <person name="Song Z."/>
            <person name="Zeng H."/>
            <person name="Lu M."/>
            <person name="Wang X."/>
            <person name="Lian X."/>
            <person name="Zhang Q."/>
        </authorList>
    </citation>
    <scope>NUCLEOTIDE SEQUENCE [LARGE SCALE GENOMIC DNA]</scope>
    <source>
        <strain evidence="1 2">NP-1</strain>
    </source>
</reference>
<dbReference type="RefSeq" id="WP_158155820.1">
    <property type="nucleotide sequence ID" value="NZ_CP056030.1"/>
</dbReference>
<evidence type="ECO:0000313" key="2">
    <source>
        <dbReference type="Proteomes" id="UP000509568"/>
    </source>
</evidence>
<accession>A0A7D5DB69</accession>
<dbReference type="KEGG" id="pez:HWQ56_19765"/>
<protein>
    <recommendedName>
        <fullName evidence="3">Dephospho-CoA kinase</fullName>
    </recommendedName>
</protein>